<accession>A0A101CHV0</accession>
<gene>
    <name evidence="1" type="ORF">AR686_07675</name>
</gene>
<name>A0A101CHV0_9FLAO</name>
<dbReference type="Proteomes" id="UP000054388">
    <property type="component" value="Unassembled WGS sequence"/>
</dbReference>
<dbReference type="EMBL" id="LMAI01000004">
    <property type="protein sequence ID" value="KUJ56432.1"/>
    <property type="molecule type" value="Genomic_DNA"/>
</dbReference>
<evidence type="ECO:0000313" key="1">
    <source>
        <dbReference type="EMBL" id="KUJ56432.1"/>
    </source>
</evidence>
<proteinExistence type="predicted"/>
<protein>
    <submittedName>
        <fullName evidence="1">Uncharacterized protein</fullName>
    </submittedName>
</protein>
<sequence>MEDLNYILSLSKVELDSLPYDVLKWECCCKDCNRGTMVRDYGITPIYFLNRNSKAADKNPSKYWMDTSKIVWLCGKHYAIMKRCGFDYILKKYFEHNKHPFEIIKKVNQGIEKINHE</sequence>
<evidence type="ECO:0000313" key="2">
    <source>
        <dbReference type="Proteomes" id="UP000054388"/>
    </source>
</evidence>
<reference evidence="1 2" key="1">
    <citation type="submission" date="2015-10" db="EMBL/GenBank/DDBJ databases">
        <title>Genome sequence of Chryseobacterium greenlandense.</title>
        <authorList>
            <person name="Newman J."/>
            <person name="Fischer K."/>
            <person name="Miller J."/>
        </authorList>
    </citation>
    <scope>NUCLEOTIDE SEQUENCE [LARGE SCALE GENOMIC DNA]</scope>
    <source>
        <strain evidence="1 2">UMB34</strain>
    </source>
</reference>
<organism evidence="1 2">
    <name type="scientific">Chryseobacterium aquaticum subsp. greenlandense</name>
    <dbReference type="NCBI Taxonomy" id="345663"/>
    <lineage>
        <taxon>Bacteria</taxon>
        <taxon>Pseudomonadati</taxon>
        <taxon>Bacteroidota</taxon>
        <taxon>Flavobacteriia</taxon>
        <taxon>Flavobacteriales</taxon>
        <taxon>Weeksellaceae</taxon>
        <taxon>Chryseobacterium group</taxon>
        <taxon>Chryseobacterium</taxon>
    </lineage>
</organism>
<comment type="caution">
    <text evidence="1">The sequence shown here is derived from an EMBL/GenBank/DDBJ whole genome shotgun (WGS) entry which is preliminary data.</text>
</comment>
<dbReference type="AlphaFoldDB" id="A0A101CHV0"/>
<dbReference type="RefSeq" id="WP_059136396.1">
    <property type="nucleotide sequence ID" value="NZ_LMAI01000004.1"/>
</dbReference>